<dbReference type="Proteomes" id="UP000023152">
    <property type="component" value="Unassembled WGS sequence"/>
</dbReference>
<feature type="coiled-coil region" evidence="1">
    <location>
        <begin position="85"/>
        <end position="119"/>
    </location>
</feature>
<evidence type="ECO:0000313" key="4">
    <source>
        <dbReference type="Proteomes" id="UP000023152"/>
    </source>
</evidence>
<feature type="region of interest" description="Disordered" evidence="2">
    <location>
        <begin position="23"/>
        <end position="45"/>
    </location>
</feature>
<protein>
    <submittedName>
        <fullName evidence="3">Uncharacterized protein</fullName>
    </submittedName>
</protein>
<feature type="non-terminal residue" evidence="3">
    <location>
        <position position="1"/>
    </location>
</feature>
<dbReference type="EMBL" id="ASPP01024851">
    <property type="protein sequence ID" value="ETO08634.1"/>
    <property type="molecule type" value="Genomic_DNA"/>
</dbReference>
<keyword evidence="1" id="KW-0175">Coiled coil</keyword>
<sequence>GQLQKSRKAKNISNVITEVTEMTDQKQKLDLKKQKRTQSEQEPTPYHNTICHESCGLNETTVKGSDIFKDCVAMSGDHCKASTDIDSKNQLLQSLNATVDNYENEIANKQTEIKDLITQMKDICSDFNYAKEIDLAHPLLWNLVHFAFPPHSPNNYNILNKKRSKKKKQIVKNHFIFHHIWFLRKLYLNLQRLQLSVHSKKKIKIAH</sequence>
<dbReference type="OrthoDB" id="2386367at2759"/>
<proteinExistence type="predicted"/>
<name>X6M3X8_RETFI</name>
<reference evidence="3 4" key="1">
    <citation type="journal article" date="2013" name="Curr. Biol.">
        <title>The Genome of the Foraminiferan Reticulomyxa filosa.</title>
        <authorList>
            <person name="Glockner G."/>
            <person name="Hulsmann N."/>
            <person name="Schleicher M."/>
            <person name="Noegel A.A."/>
            <person name="Eichinger L."/>
            <person name="Gallinger C."/>
            <person name="Pawlowski J."/>
            <person name="Sierra R."/>
            <person name="Euteneuer U."/>
            <person name="Pillet L."/>
            <person name="Moustafa A."/>
            <person name="Platzer M."/>
            <person name="Groth M."/>
            <person name="Szafranski K."/>
            <person name="Schliwa M."/>
        </authorList>
    </citation>
    <scope>NUCLEOTIDE SEQUENCE [LARGE SCALE GENOMIC DNA]</scope>
</reference>
<feature type="compositionally biased region" description="Basic and acidic residues" evidence="2">
    <location>
        <begin position="23"/>
        <end position="32"/>
    </location>
</feature>
<evidence type="ECO:0000256" key="2">
    <source>
        <dbReference type="SAM" id="MobiDB-lite"/>
    </source>
</evidence>
<dbReference type="AlphaFoldDB" id="X6M3X8"/>
<accession>X6M3X8</accession>
<comment type="caution">
    <text evidence="3">The sequence shown here is derived from an EMBL/GenBank/DDBJ whole genome shotgun (WGS) entry which is preliminary data.</text>
</comment>
<keyword evidence="4" id="KW-1185">Reference proteome</keyword>
<evidence type="ECO:0000313" key="3">
    <source>
        <dbReference type="EMBL" id="ETO08634.1"/>
    </source>
</evidence>
<organism evidence="3 4">
    <name type="scientific">Reticulomyxa filosa</name>
    <dbReference type="NCBI Taxonomy" id="46433"/>
    <lineage>
        <taxon>Eukaryota</taxon>
        <taxon>Sar</taxon>
        <taxon>Rhizaria</taxon>
        <taxon>Retaria</taxon>
        <taxon>Foraminifera</taxon>
        <taxon>Monothalamids</taxon>
        <taxon>Reticulomyxidae</taxon>
        <taxon>Reticulomyxa</taxon>
    </lineage>
</organism>
<gene>
    <name evidence="3" type="ORF">RFI_28758</name>
</gene>
<evidence type="ECO:0000256" key="1">
    <source>
        <dbReference type="SAM" id="Coils"/>
    </source>
</evidence>